<dbReference type="Pfam" id="PF00400">
    <property type="entry name" value="WD40"/>
    <property type="match status" value="3"/>
</dbReference>
<dbReference type="FunFam" id="2.130.10.10:FF:000502">
    <property type="entry name" value="Coronin"/>
    <property type="match status" value="1"/>
</dbReference>
<dbReference type="Proteomes" id="UP000663882">
    <property type="component" value="Unassembled WGS sequence"/>
</dbReference>
<proteinExistence type="inferred from homology"/>
<evidence type="ECO:0000256" key="8">
    <source>
        <dbReference type="SAM" id="Coils"/>
    </source>
</evidence>
<feature type="compositionally biased region" description="Polar residues" evidence="9">
    <location>
        <begin position="609"/>
        <end position="619"/>
    </location>
</feature>
<dbReference type="EMBL" id="CAJNOO010000187">
    <property type="protein sequence ID" value="CAF0848057.1"/>
    <property type="molecule type" value="Genomic_DNA"/>
</dbReference>
<keyword evidence="4 8" id="KW-0175">Coiled coil</keyword>
<dbReference type="SMART" id="SM01166">
    <property type="entry name" value="DUF1899"/>
    <property type="match status" value="1"/>
</dbReference>
<feature type="compositionally biased region" description="Polar residues" evidence="9">
    <location>
        <begin position="653"/>
        <end position="674"/>
    </location>
</feature>
<dbReference type="Gene3D" id="2.130.10.10">
    <property type="entry name" value="YVTN repeat-like/Quinoprotein amine dehydrogenase"/>
    <property type="match status" value="1"/>
</dbReference>
<dbReference type="Proteomes" id="UP000663874">
    <property type="component" value="Unassembled WGS sequence"/>
</dbReference>
<dbReference type="InterPro" id="IPR015943">
    <property type="entry name" value="WD40/YVTN_repeat-like_dom_sf"/>
</dbReference>
<evidence type="ECO:0000256" key="4">
    <source>
        <dbReference type="ARBA" id="ARBA00023054"/>
    </source>
</evidence>
<evidence type="ECO:0000256" key="1">
    <source>
        <dbReference type="ARBA" id="ARBA00009482"/>
    </source>
</evidence>
<protein>
    <recommendedName>
        <fullName evidence="7">Coronin</fullName>
    </recommendedName>
</protein>
<sequence>MPSLTVPIINNIKMKNSGRRIVKHNTPTSSSTGKIEAELKMPFKVRISKFRHVFGSPYREQDCYKNIAITRNAHDGNFCAVNSKFLAIVTETSGGGSFLVLLLSEVGRVDVDHPRITGHRGPVVDLKFNPFNDNEIASCSDDGTVKVWYIPNDGLKSDTYQWKVDLHGHQRRVDYIEWHPTVQNLILSAGLDRQVVLWNVEKAEPIQVYRCHSDAIQSIAWNRNGSLFATTCKDKQIRVIEPRTGRIIAKGIGHPGPKTSKLVFLGDTNRLLSTGFGKQFERQIAIWNLNDLSQPLTVETVDFSAGALIPYYDHDTRTVYLAGKGDGNIRYYEVSDQGEPYLYFLSEYKSSTPQRCLGVMPKIGLDVTRNEITRFYKLYATGSVCEPISMIVPRKAEAFQLDIYPDTPGPYPALSPEEWMSGIDRDPILVSMKDRVEGTNMPKITTYRTLDSTTSTPILSHRGTPQRTIQPPVAEVAPTPKQNLIDQSPPSPVSIEKLTINLQQQQQQQQQSNSKGLRKIESLKVPATSAEFNNVSRKGEKKPAVLQRRQFATRRRLGRTSSCGVVLDTTSDEVISPPQPSPPPLPPERKITSPQPVVVTSTTIPSTSLNRNPSKTLRSSFKPFPSEKKIIHAQSTPDLSSLMSENKNDDDTSSSLENLSNTYSSMNLSQQRPTGSILKRPRPPPPPIPSQILEEPIYVSSVSVPLQQTGPRSVQSIIYDRNTNTPDRDKFQNKISQQQQRPSQSPIHNNNQNRRNVEVKKKVWSVDTSDQQPQQQQMSHQTNANGHHSSVQQPANGIDVYRQAFLKQQEEVQSLRELMLLKDNRIRLLEDELRSLKNKYEYKEKDLKR</sequence>
<evidence type="ECO:0000259" key="10">
    <source>
        <dbReference type="SMART" id="SM01166"/>
    </source>
</evidence>
<dbReference type="EMBL" id="CAJOBE010003113">
    <property type="protein sequence ID" value="CAF3862285.1"/>
    <property type="molecule type" value="Genomic_DNA"/>
</dbReference>
<dbReference type="InterPro" id="IPR001680">
    <property type="entry name" value="WD40_rpt"/>
</dbReference>
<keyword evidence="3 7" id="KW-0677">Repeat</keyword>
<reference evidence="12" key="1">
    <citation type="submission" date="2021-02" db="EMBL/GenBank/DDBJ databases">
        <authorList>
            <person name="Nowell W R."/>
        </authorList>
    </citation>
    <scope>NUCLEOTIDE SEQUENCE</scope>
</reference>
<dbReference type="PROSITE" id="PS50082">
    <property type="entry name" value="WD_REPEATS_2"/>
    <property type="match status" value="3"/>
</dbReference>
<feature type="repeat" description="WD" evidence="6">
    <location>
        <begin position="166"/>
        <end position="208"/>
    </location>
</feature>
<dbReference type="InterPro" id="IPR036322">
    <property type="entry name" value="WD40_repeat_dom_sf"/>
</dbReference>
<feature type="compositionally biased region" description="Polar residues" evidence="9">
    <location>
        <begin position="633"/>
        <end position="645"/>
    </location>
</feature>
<dbReference type="EMBL" id="CAJOAX010001162">
    <property type="protein sequence ID" value="CAF3691408.1"/>
    <property type="molecule type" value="Genomic_DNA"/>
</dbReference>
<dbReference type="InterPro" id="IPR015505">
    <property type="entry name" value="Coronin"/>
</dbReference>
<feature type="compositionally biased region" description="Low complexity" evidence="9">
    <location>
        <begin position="592"/>
        <end position="608"/>
    </location>
</feature>
<evidence type="ECO:0000256" key="2">
    <source>
        <dbReference type="ARBA" id="ARBA00022574"/>
    </source>
</evidence>
<dbReference type="AlphaFoldDB" id="A0A814DTT3"/>
<feature type="coiled-coil region" evidence="8">
    <location>
        <begin position="819"/>
        <end position="846"/>
    </location>
</feature>
<accession>A0A814DTT3</accession>
<comment type="caution">
    <text evidence="12">The sequence shown here is derived from an EMBL/GenBank/DDBJ whole genome shotgun (WGS) entry which is preliminary data.</text>
</comment>
<dbReference type="PANTHER" id="PTHR10856:SF44">
    <property type="entry name" value="CORONIN"/>
    <property type="match status" value="1"/>
</dbReference>
<evidence type="ECO:0000313" key="14">
    <source>
        <dbReference type="EMBL" id="CAF3862285.1"/>
    </source>
</evidence>
<dbReference type="EMBL" id="CAJNOU010000322">
    <property type="protein sequence ID" value="CAF0958170.1"/>
    <property type="molecule type" value="Genomic_DNA"/>
</dbReference>
<dbReference type="GO" id="GO:0051015">
    <property type="term" value="F:actin filament binding"/>
    <property type="evidence" value="ECO:0007669"/>
    <property type="project" value="TreeGrafter"/>
</dbReference>
<feature type="compositionally biased region" description="Low complexity" evidence="9">
    <location>
        <begin position="736"/>
        <end position="746"/>
    </location>
</feature>
<name>A0A814DTT3_9BILA</name>
<feature type="domain" description="DUF1899" evidence="10">
    <location>
        <begin position="42"/>
        <end position="107"/>
    </location>
</feature>
<dbReference type="InterPro" id="IPR019775">
    <property type="entry name" value="WD40_repeat_CS"/>
</dbReference>
<dbReference type="PROSITE" id="PS00678">
    <property type="entry name" value="WD_REPEATS_1"/>
    <property type="match status" value="1"/>
</dbReference>
<feature type="compositionally biased region" description="Pro residues" evidence="9">
    <location>
        <begin position="577"/>
        <end position="586"/>
    </location>
</feature>
<dbReference type="PANTHER" id="PTHR10856">
    <property type="entry name" value="CORONIN"/>
    <property type="match status" value="1"/>
</dbReference>
<keyword evidence="2 6" id="KW-0853">WD repeat</keyword>
<evidence type="ECO:0000313" key="15">
    <source>
        <dbReference type="Proteomes" id="UP000663889"/>
    </source>
</evidence>
<dbReference type="SUPFAM" id="SSF50978">
    <property type="entry name" value="WD40 repeat-like"/>
    <property type="match status" value="1"/>
</dbReference>
<evidence type="ECO:0000256" key="3">
    <source>
        <dbReference type="ARBA" id="ARBA00022737"/>
    </source>
</evidence>
<feature type="region of interest" description="Disordered" evidence="9">
    <location>
        <begin position="570"/>
        <end position="692"/>
    </location>
</feature>
<feature type="region of interest" description="Disordered" evidence="9">
    <location>
        <begin position="722"/>
        <end position="793"/>
    </location>
</feature>
<evidence type="ECO:0000256" key="7">
    <source>
        <dbReference type="RuleBase" id="RU280818"/>
    </source>
</evidence>
<feature type="repeat" description="WD" evidence="6">
    <location>
        <begin position="116"/>
        <end position="148"/>
    </location>
</feature>
<feature type="repeat" description="WD" evidence="6">
    <location>
        <begin position="209"/>
        <end position="250"/>
    </location>
</feature>
<organism evidence="12 15">
    <name type="scientific">Rotaria sordida</name>
    <dbReference type="NCBI Taxonomy" id="392033"/>
    <lineage>
        <taxon>Eukaryota</taxon>
        <taxon>Metazoa</taxon>
        <taxon>Spiralia</taxon>
        <taxon>Gnathifera</taxon>
        <taxon>Rotifera</taxon>
        <taxon>Eurotatoria</taxon>
        <taxon>Bdelloidea</taxon>
        <taxon>Philodinida</taxon>
        <taxon>Philodinidae</taxon>
        <taxon>Rotaria</taxon>
    </lineage>
</organism>
<evidence type="ECO:0000256" key="6">
    <source>
        <dbReference type="PROSITE-ProRule" id="PRU00221"/>
    </source>
</evidence>
<dbReference type="InterPro" id="IPR015048">
    <property type="entry name" value="DUF1899"/>
</dbReference>
<dbReference type="Proteomes" id="UP000663889">
    <property type="component" value="Unassembled WGS sequence"/>
</dbReference>
<evidence type="ECO:0000313" key="12">
    <source>
        <dbReference type="EMBL" id="CAF0958170.1"/>
    </source>
</evidence>
<dbReference type="SMART" id="SM01167">
    <property type="entry name" value="DUF1900"/>
    <property type="match status" value="1"/>
</dbReference>
<dbReference type="PROSITE" id="PS50294">
    <property type="entry name" value="WD_REPEATS_REGION"/>
    <property type="match status" value="2"/>
</dbReference>
<feature type="compositionally biased region" description="Polar residues" evidence="9">
    <location>
        <begin position="778"/>
        <end position="793"/>
    </location>
</feature>
<dbReference type="Proteomes" id="UP000663823">
    <property type="component" value="Unassembled WGS sequence"/>
</dbReference>
<evidence type="ECO:0000256" key="9">
    <source>
        <dbReference type="SAM" id="MobiDB-lite"/>
    </source>
</evidence>
<evidence type="ECO:0000313" key="13">
    <source>
        <dbReference type="EMBL" id="CAF3691408.1"/>
    </source>
</evidence>
<dbReference type="Pfam" id="PF08953">
    <property type="entry name" value="DUF1899"/>
    <property type="match status" value="1"/>
</dbReference>
<evidence type="ECO:0000313" key="11">
    <source>
        <dbReference type="EMBL" id="CAF0848057.1"/>
    </source>
</evidence>
<evidence type="ECO:0000256" key="5">
    <source>
        <dbReference type="ARBA" id="ARBA00023203"/>
    </source>
</evidence>
<dbReference type="Pfam" id="PF16300">
    <property type="entry name" value="WD40_4"/>
    <property type="match status" value="1"/>
</dbReference>
<dbReference type="OrthoDB" id="1850764at2759"/>
<dbReference type="SMART" id="SM00320">
    <property type="entry name" value="WD40"/>
    <property type="match status" value="4"/>
</dbReference>
<comment type="similarity">
    <text evidence="1 7">Belongs to the WD repeat coronin family.</text>
</comment>
<keyword evidence="5" id="KW-0009">Actin-binding</keyword>
<gene>
    <name evidence="14" type="ORF">FNK824_LOCUS18538</name>
    <name evidence="13" type="ORF">OTI717_LOCUS11905</name>
    <name evidence="11" type="ORF">RFH988_LOCUS6306</name>
    <name evidence="12" type="ORF">SEV965_LOCUS8618</name>
</gene>